<evidence type="ECO:0000313" key="1">
    <source>
        <dbReference type="EMBL" id="STP14296.1"/>
    </source>
</evidence>
<dbReference type="EMBL" id="UGHX01000002">
    <property type="protein sequence ID" value="STP14296.1"/>
    <property type="molecule type" value="Genomic_DNA"/>
</dbReference>
<evidence type="ECO:0000313" key="2">
    <source>
        <dbReference type="Proteomes" id="UP000255103"/>
    </source>
</evidence>
<dbReference type="RefSeq" id="WP_115722456.1">
    <property type="nucleotide sequence ID" value="NZ_UGHX01000002.1"/>
</dbReference>
<dbReference type="AlphaFoldDB" id="A0A377JX72"/>
<proteinExistence type="predicted"/>
<dbReference type="Proteomes" id="UP000255103">
    <property type="component" value="Unassembled WGS sequence"/>
</dbReference>
<organism evidence="1 2">
    <name type="scientific">Helicobacter cinaedi</name>
    <dbReference type="NCBI Taxonomy" id="213"/>
    <lineage>
        <taxon>Bacteria</taxon>
        <taxon>Pseudomonadati</taxon>
        <taxon>Campylobacterota</taxon>
        <taxon>Epsilonproteobacteria</taxon>
        <taxon>Campylobacterales</taxon>
        <taxon>Helicobacteraceae</taxon>
        <taxon>Helicobacter</taxon>
    </lineage>
</organism>
<name>A0A377JX72_9HELI</name>
<accession>A0A377JX72</accession>
<protein>
    <submittedName>
        <fullName evidence="1">Uncharacterized protein</fullName>
    </submittedName>
</protein>
<sequence length="451" mass="52281">MKERVNPRILRFNCYSFIEQNKYYSKGERLPRFYHQPLPSQLKYKGLPKFDDAPLVFVSSIKYDMGQDVLSATRIDITRYEGDMTSPEKIGDSWGFKKMFEIAQALKDLIFLKYNGWFHKNRINIYYDRFRSIPNEFGEFIFYKEKYEKAVENAKITMQERIKNYFNTYYAMLFMLGTSGEVLRSIYALKAEVSSILKGNAPSTKEIPVVDGEWYAILVAKVKKDKINNDLVSGNHSADFVDFERSQTQSLASRPKSTKNHESNATILNHSENPQEAENENLNAHKGEVFARDFKGCEALSAETSLKGCRTLVRSTSPNLQNEKQISLKSTAKTSPTRDKITLQELRKLKQSTLDLYNPPKIPLWDYYDIEIMSVTSNAKDVPSVAESAKKKFDIKDDDFVFFGINEPMLETYDFELEKTPKQWQEANTLLYSLLHIKPKRSFFEKSKNFG</sequence>
<gene>
    <name evidence="1" type="ORF">NCTC12219_01843</name>
</gene>
<reference evidence="1 2" key="1">
    <citation type="submission" date="2018-06" db="EMBL/GenBank/DDBJ databases">
        <authorList>
            <consortium name="Pathogen Informatics"/>
            <person name="Doyle S."/>
        </authorList>
    </citation>
    <scope>NUCLEOTIDE SEQUENCE [LARGE SCALE GENOMIC DNA]</scope>
    <source>
        <strain evidence="1 2">NCTC12219</strain>
    </source>
</reference>